<feature type="domain" description="Aminoacyl-transfer RNA synthetases class-II family profile" evidence="9">
    <location>
        <begin position="142"/>
        <end position="561"/>
    </location>
</feature>
<keyword evidence="4 8" id="KW-0547">Nucleotide-binding</keyword>
<dbReference type="GO" id="GO:0005524">
    <property type="term" value="F:ATP binding"/>
    <property type="evidence" value="ECO:0007669"/>
    <property type="project" value="UniProtKB-UniRule"/>
</dbReference>
<feature type="binding site" evidence="8">
    <location>
        <position position="221"/>
    </location>
    <ligand>
        <name>L-aspartate</name>
        <dbReference type="ChEBI" id="CHEBI:29991"/>
    </ligand>
</feature>
<evidence type="ECO:0000256" key="6">
    <source>
        <dbReference type="ARBA" id="ARBA00022917"/>
    </source>
</evidence>
<feature type="site" description="Important for tRNA non-discrimination" evidence="8">
    <location>
        <position position="33"/>
    </location>
</feature>
<dbReference type="Proteomes" id="UP000614811">
    <property type="component" value="Unassembled WGS sequence"/>
</dbReference>
<dbReference type="InterPro" id="IPR047090">
    <property type="entry name" value="AspRS_core"/>
</dbReference>
<proteinExistence type="inferred from homology"/>
<evidence type="ECO:0000256" key="8">
    <source>
        <dbReference type="HAMAP-Rule" id="MF_00044"/>
    </source>
</evidence>
<dbReference type="Gene3D" id="2.40.50.140">
    <property type="entry name" value="Nucleic acid-binding proteins"/>
    <property type="match status" value="1"/>
</dbReference>
<feature type="binding site" evidence="8">
    <location>
        <begin position="540"/>
        <end position="543"/>
    </location>
    <ligand>
        <name>ATP</name>
        <dbReference type="ChEBI" id="CHEBI:30616"/>
    </ligand>
</feature>
<feature type="binding site" evidence="8">
    <location>
        <position position="488"/>
    </location>
    <ligand>
        <name>ATP</name>
        <dbReference type="ChEBI" id="CHEBI:30616"/>
    </ligand>
</feature>
<dbReference type="InterPro" id="IPR045864">
    <property type="entry name" value="aa-tRNA-synth_II/BPL/LPL"/>
</dbReference>
<dbReference type="GO" id="GO:0003676">
    <property type="term" value="F:nucleic acid binding"/>
    <property type="evidence" value="ECO:0007669"/>
    <property type="project" value="InterPro"/>
</dbReference>
<dbReference type="RefSeq" id="WP_189400887.1">
    <property type="nucleotide sequence ID" value="NZ_BMXA01000003.1"/>
</dbReference>
<reference evidence="10" key="2">
    <citation type="submission" date="2020-09" db="EMBL/GenBank/DDBJ databases">
        <authorList>
            <person name="Sun Q."/>
            <person name="Kim S."/>
        </authorList>
    </citation>
    <scope>NUCLEOTIDE SEQUENCE</scope>
    <source>
        <strain evidence="10">KCTC 12711</strain>
    </source>
</reference>
<comment type="similarity">
    <text evidence="1 8">Belongs to the class-II aminoacyl-tRNA synthetase family. Type 1 subfamily.</text>
</comment>
<dbReference type="EC" id="6.1.1.23" evidence="8"/>
<reference evidence="10" key="1">
    <citation type="journal article" date="2014" name="Int. J. Syst. Evol. Microbiol.">
        <title>Complete genome sequence of Corynebacterium casei LMG S-19264T (=DSM 44701T), isolated from a smear-ripened cheese.</title>
        <authorList>
            <consortium name="US DOE Joint Genome Institute (JGI-PGF)"/>
            <person name="Walter F."/>
            <person name="Albersmeier A."/>
            <person name="Kalinowski J."/>
            <person name="Ruckert C."/>
        </authorList>
    </citation>
    <scope>NUCLEOTIDE SEQUENCE</scope>
    <source>
        <strain evidence="10">KCTC 12711</strain>
    </source>
</reference>
<dbReference type="Pfam" id="PF02938">
    <property type="entry name" value="GAD"/>
    <property type="match status" value="1"/>
</dbReference>
<dbReference type="GO" id="GO:0004815">
    <property type="term" value="F:aspartate-tRNA ligase activity"/>
    <property type="evidence" value="ECO:0007669"/>
    <property type="project" value="UniProtKB-UniRule"/>
</dbReference>
<dbReference type="HAMAP" id="MF_00044">
    <property type="entry name" value="Asp_tRNA_synth_type1"/>
    <property type="match status" value="1"/>
</dbReference>
<dbReference type="InterPro" id="IPR004364">
    <property type="entry name" value="Aa-tRNA-synt_II"/>
</dbReference>
<comment type="subcellular location">
    <subcellularLocation>
        <location evidence="8">Cytoplasm</location>
    </subcellularLocation>
</comment>
<dbReference type="CDD" id="cd04317">
    <property type="entry name" value="EcAspRS_like_N"/>
    <property type="match status" value="1"/>
</dbReference>
<dbReference type="InterPro" id="IPR012340">
    <property type="entry name" value="NA-bd_OB-fold"/>
</dbReference>
<dbReference type="PRINTS" id="PR01042">
    <property type="entry name" value="TRNASYNTHASP"/>
</dbReference>
<keyword evidence="5 8" id="KW-0067">ATP-binding</keyword>
<dbReference type="InterPro" id="IPR004365">
    <property type="entry name" value="NA-bd_OB_tRNA"/>
</dbReference>
<dbReference type="Pfam" id="PF00152">
    <property type="entry name" value="tRNA-synt_2"/>
    <property type="match status" value="1"/>
</dbReference>
<feature type="binding site" evidence="8">
    <location>
        <position position="230"/>
    </location>
    <ligand>
        <name>ATP</name>
        <dbReference type="ChEBI" id="CHEBI:30616"/>
    </ligand>
</feature>
<dbReference type="SUPFAM" id="SSF50249">
    <property type="entry name" value="Nucleic acid-binding proteins"/>
    <property type="match status" value="1"/>
</dbReference>
<keyword evidence="7 8" id="KW-0030">Aminoacyl-tRNA synthetase</keyword>
<evidence type="ECO:0000313" key="10">
    <source>
        <dbReference type="EMBL" id="GHA11794.1"/>
    </source>
</evidence>
<name>A0A918RUN6_9GAMM</name>
<comment type="function">
    <text evidence="8">Aspartyl-tRNA synthetase with relaxed tRNA specificity since it is able to aspartylate not only its cognate tRNA(Asp) but also tRNA(Asn). Reaction proceeds in two steps: L-aspartate is first activated by ATP to form Asp-AMP and then transferred to the acceptor end of tRNA(Asp/Asn).</text>
</comment>
<evidence type="ECO:0000256" key="5">
    <source>
        <dbReference type="ARBA" id="ARBA00022840"/>
    </source>
</evidence>
<protein>
    <recommendedName>
        <fullName evidence="8">Aspartate--tRNA(Asp/Asn) ligase</fullName>
        <ecNumber evidence="8">6.1.1.23</ecNumber>
    </recommendedName>
    <alternativeName>
        <fullName evidence="8">Aspartyl-tRNA synthetase</fullName>
        <shortName evidence="8">AspRS</shortName>
    </alternativeName>
    <alternativeName>
        <fullName evidence="8">Non-discriminating aspartyl-tRNA synthetase</fullName>
        <shortName evidence="8">ND-AspRS</shortName>
    </alternativeName>
</protein>
<dbReference type="InterPro" id="IPR004524">
    <property type="entry name" value="Asp-tRNA-ligase_1"/>
</dbReference>
<sequence length="600" mass="67254">MKALRSHRCGQINESLIDNIITVSGWAQRRRDHGGVIFIDLRDASGLLQVVVDPDAKEAFEIADTVRNEHVLRITAKVRARPEGTTNSDMPTGMVEVYATEIEVLNRSEPIPFQLDEEDVSEAVRLKYRYLDLRRENMQRIFRLRSQVTKFFRDFLEAEHFVDIETPILTKSTPEGARDYLVPSRVHAGEFFALPQSPQLFKQLLMVAGFERYYQIARCFRDEDLRADRQPEFTQLDIETSFMNEEEIMAMMETMIRDLFKQALDVDLPAQFPRMTYAQAVEQYGIDRPDLRNPLQLVSVTDLVKNEEFKVFSGPANSQEGRVAALRVPKGASRLSRKEIDNYADYIANYGAKGLAYIKVNDLAAGRDGLQSPIVKNLSDDALESMMRRVGAEDGDLVFFGSDSAKIVNDSLAALRNKLGEDLKLIKGAWAPMWVVDFPMFEKDTQSGNWTSLHHPFTAPKTDQIDTLSSDPGSVLSRAYDMVLNGTEIGGGSIRIHQSEVQKRAFTALGIDDAEAEEKFGFLLDALRYGAPPHGGIAFGVDRIVAMMSGVESIRDVIAFPKTQKASCLLTDAPSGVDKTQLRDLHIRLSASAQSAQSEN</sequence>
<feature type="binding site" evidence="8">
    <location>
        <position position="454"/>
    </location>
    <ligand>
        <name>L-aspartate</name>
        <dbReference type="ChEBI" id="CHEBI:29991"/>
    </ligand>
</feature>
<evidence type="ECO:0000256" key="2">
    <source>
        <dbReference type="ARBA" id="ARBA00022490"/>
    </source>
</evidence>
<dbReference type="InterPro" id="IPR006195">
    <property type="entry name" value="aa-tRNA-synth_II"/>
</dbReference>
<dbReference type="PANTHER" id="PTHR22594">
    <property type="entry name" value="ASPARTYL/LYSYL-TRNA SYNTHETASE"/>
    <property type="match status" value="1"/>
</dbReference>
<dbReference type="InterPro" id="IPR002312">
    <property type="entry name" value="Asp/Asn-tRNA-synth_IIb"/>
</dbReference>
<evidence type="ECO:0000259" key="9">
    <source>
        <dbReference type="PROSITE" id="PS50862"/>
    </source>
</evidence>
<dbReference type="SUPFAM" id="SSF55261">
    <property type="entry name" value="GAD domain-like"/>
    <property type="match status" value="1"/>
</dbReference>
<dbReference type="AlphaFoldDB" id="A0A918RUN6"/>
<dbReference type="GO" id="GO:0006422">
    <property type="term" value="P:aspartyl-tRNA aminoacylation"/>
    <property type="evidence" value="ECO:0007669"/>
    <property type="project" value="UniProtKB-UniRule"/>
</dbReference>
<dbReference type="PROSITE" id="PS50862">
    <property type="entry name" value="AA_TRNA_LIGASE_II"/>
    <property type="match status" value="1"/>
</dbReference>
<organism evidence="10 11">
    <name type="scientific">Arenicella chitinivorans</name>
    <dbReference type="NCBI Taxonomy" id="1329800"/>
    <lineage>
        <taxon>Bacteria</taxon>
        <taxon>Pseudomonadati</taxon>
        <taxon>Pseudomonadota</taxon>
        <taxon>Gammaproteobacteria</taxon>
        <taxon>Arenicellales</taxon>
        <taxon>Arenicellaceae</taxon>
        <taxon>Arenicella</taxon>
    </lineage>
</organism>
<dbReference type="InterPro" id="IPR029351">
    <property type="entry name" value="GAD_dom"/>
</dbReference>
<evidence type="ECO:0000256" key="4">
    <source>
        <dbReference type="ARBA" id="ARBA00022741"/>
    </source>
</evidence>
<dbReference type="GO" id="GO:0005737">
    <property type="term" value="C:cytoplasm"/>
    <property type="evidence" value="ECO:0007669"/>
    <property type="project" value="UniProtKB-SubCell"/>
</dbReference>
<keyword evidence="11" id="KW-1185">Reference proteome</keyword>
<comment type="catalytic activity">
    <reaction evidence="8">
        <text>tRNA(Asx) + L-aspartate + ATP = L-aspartyl-tRNA(Asx) + AMP + diphosphate</text>
        <dbReference type="Rhea" id="RHEA:18349"/>
        <dbReference type="Rhea" id="RHEA-COMP:9710"/>
        <dbReference type="Rhea" id="RHEA-COMP:9711"/>
        <dbReference type="ChEBI" id="CHEBI:29991"/>
        <dbReference type="ChEBI" id="CHEBI:30616"/>
        <dbReference type="ChEBI" id="CHEBI:33019"/>
        <dbReference type="ChEBI" id="CHEBI:78442"/>
        <dbReference type="ChEBI" id="CHEBI:78516"/>
        <dbReference type="ChEBI" id="CHEBI:456215"/>
        <dbReference type="EC" id="6.1.1.23"/>
    </reaction>
</comment>
<comment type="caution">
    <text evidence="10">The sequence shown here is derived from an EMBL/GenBank/DDBJ whole genome shotgun (WGS) entry which is preliminary data.</text>
</comment>
<evidence type="ECO:0000256" key="7">
    <source>
        <dbReference type="ARBA" id="ARBA00023146"/>
    </source>
</evidence>
<dbReference type="Pfam" id="PF01336">
    <property type="entry name" value="tRNA_anti-codon"/>
    <property type="match status" value="1"/>
</dbReference>
<gene>
    <name evidence="8 10" type="primary">aspS</name>
    <name evidence="10" type="ORF">GCM10008090_21970</name>
</gene>
<accession>A0A918RUN6</accession>
<keyword evidence="6 8" id="KW-0648">Protein biosynthesis</keyword>
<feature type="binding site" evidence="8">
    <location>
        <position position="495"/>
    </location>
    <ligand>
        <name>L-aspartate</name>
        <dbReference type="ChEBI" id="CHEBI:29991"/>
    </ligand>
</feature>
<dbReference type="CDD" id="cd00777">
    <property type="entry name" value="AspRS_core"/>
    <property type="match status" value="1"/>
</dbReference>
<dbReference type="SUPFAM" id="SSF55681">
    <property type="entry name" value="Class II aaRS and biotin synthetases"/>
    <property type="match status" value="1"/>
</dbReference>
<evidence type="ECO:0000256" key="1">
    <source>
        <dbReference type="ARBA" id="ARBA00006303"/>
    </source>
</evidence>
<feature type="binding site" evidence="8">
    <location>
        <begin position="221"/>
        <end position="223"/>
    </location>
    <ligand>
        <name>ATP</name>
        <dbReference type="ChEBI" id="CHEBI:30616"/>
    </ligand>
</feature>
<dbReference type="InterPro" id="IPR004115">
    <property type="entry name" value="GAD-like_sf"/>
</dbReference>
<keyword evidence="2 8" id="KW-0963">Cytoplasm</keyword>
<evidence type="ECO:0000256" key="3">
    <source>
        <dbReference type="ARBA" id="ARBA00022598"/>
    </source>
</evidence>
<dbReference type="Gene3D" id="3.30.1360.30">
    <property type="entry name" value="GAD-like domain"/>
    <property type="match status" value="1"/>
</dbReference>
<dbReference type="NCBIfam" id="TIGR00459">
    <property type="entry name" value="aspS_bact"/>
    <property type="match status" value="1"/>
</dbReference>
<feature type="site" description="Important for tRNA non-discrimination" evidence="8">
    <location>
        <position position="84"/>
    </location>
</feature>
<dbReference type="EMBL" id="BMXA01000003">
    <property type="protein sequence ID" value="GHA11794.1"/>
    <property type="molecule type" value="Genomic_DNA"/>
</dbReference>
<dbReference type="InterPro" id="IPR047089">
    <property type="entry name" value="Asp-tRNA-ligase_1_N"/>
</dbReference>
<feature type="binding site" evidence="8">
    <location>
        <position position="175"/>
    </location>
    <ligand>
        <name>L-aspartate</name>
        <dbReference type="ChEBI" id="CHEBI:29991"/>
    </ligand>
</feature>
<feature type="region of interest" description="Aspartate" evidence="8">
    <location>
        <begin position="199"/>
        <end position="202"/>
    </location>
</feature>
<dbReference type="PANTHER" id="PTHR22594:SF5">
    <property type="entry name" value="ASPARTATE--TRNA LIGASE, MITOCHONDRIAL"/>
    <property type="match status" value="1"/>
</dbReference>
<dbReference type="GO" id="GO:0050560">
    <property type="term" value="F:aspartate-tRNA(Asn) ligase activity"/>
    <property type="evidence" value="ECO:0007669"/>
    <property type="project" value="UniProtKB-EC"/>
</dbReference>
<keyword evidence="3 8" id="KW-0436">Ligase</keyword>
<evidence type="ECO:0000313" key="11">
    <source>
        <dbReference type="Proteomes" id="UP000614811"/>
    </source>
</evidence>
<dbReference type="NCBIfam" id="NF001750">
    <property type="entry name" value="PRK00476.1"/>
    <property type="match status" value="1"/>
</dbReference>
<comment type="subunit">
    <text evidence="8">Homodimer.</text>
</comment>
<dbReference type="Gene3D" id="3.30.930.10">
    <property type="entry name" value="Bira Bifunctional Protein, Domain 2"/>
    <property type="match status" value="1"/>
</dbReference>